<dbReference type="InterPro" id="IPR036812">
    <property type="entry name" value="NAD(P)_OxRdtase_dom_sf"/>
</dbReference>
<dbReference type="Pfam" id="PF00248">
    <property type="entry name" value="Aldo_ket_red"/>
    <property type="match status" value="1"/>
</dbReference>
<dbReference type="AlphaFoldDB" id="A0A1S8CP05"/>
<gene>
    <name evidence="2" type="ORF">BMI79_01520</name>
</gene>
<evidence type="ECO:0000313" key="2">
    <source>
        <dbReference type="EMBL" id="OMQ27035.1"/>
    </source>
</evidence>
<evidence type="ECO:0000313" key="3">
    <source>
        <dbReference type="Proteomes" id="UP000216021"/>
    </source>
</evidence>
<reference evidence="2 3" key="1">
    <citation type="submission" date="2016-11" db="EMBL/GenBank/DDBJ databases">
        <title>Rahnella oryzae sp. nov., isolated from rice root.</title>
        <authorList>
            <person name="Zhang X.-X."/>
            <person name="Zhang J."/>
        </authorList>
    </citation>
    <scope>NUCLEOTIDE SEQUENCE [LARGE SCALE GENOMIC DNA]</scope>
    <source>
        <strain evidence="2 3">J11-6</strain>
    </source>
</reference>
<comment type="caution">
    <text evidence="2">The sequence shown here is derived from an EMBL/GenBank/DDBJ whole genome shotgun (WGS) entry which is preliminary data.</text>
</comment>
<dbReference type="Proteomes" id="UP000216021">
    <property type="component" value="Unassembled WGS sequence"/>
</dbReference>
<keyword evidence="3" id="KW-1185">Reference proteome</keyword>
<proteinExistence type="predicted"/>
<dbReference type="InterPro" id="IPR023210">
    <property type="entry name" value="NADP_OxRdtase_dom"/>
</dbReference>
<organism evidence="2 3">
    <name type="scientific">Serratia oryzae</name>
    <dbReference type="NCBI Taxonomy" id="2034155"/>
    <lineage>
        <taxon>Bacteria</taxon>
        <taxon>Pseudomonadati</taxon>
        <taxon>Pseudomonadota</taxon>
        <taxon>Gammaproteobacteria</taxon>
        <taxon>Enterobacterales</taxon>
        <taxon>Yersiniaceae</taxon>
        <taxon>Serratia</taxon>
    </lineage>
</organism>
<feature type="domain" description="NADP-dependent oxidoreductase" evidence="1">
    <location>
        <begin position="2"/>
        <end position="29"/>
    </location>
</feature>
<sequence length="89" mass="9491">MCLDAGINLFDTADVYSAGKSEEILAQAWLLARPTVTSLAIGYCSPPACSKNKSHLTPINVLSTIRPAFSGAGFCRFGPEKRGNNNESQ</sequence>
<protein>
    <recommendedName>
        <fullName evidence="1">NADP-dependent oxidoreductase domain-containing protein</fullName>
    </recommendedName>
</protein>
<dbReference type="Gene3D" id="3.20.20.100">
    <property type="entry name" value="NADP-dependent oxidoreductase domain"/>
    <property type="match status" value="1"/>
</dbReference>
<dbReference type="EMBL" id="MOXD01000001">
    <property type="protein sequence ID" value="OMQ27035.1"/>
    <property type="molecule type" value="Genomic_DNA"/>
</dbReference>
<evidence type="ECO:0000259" key="1">
    <source>
        <dbReference type="Pfam" id="PF00248"/>
    </source>
</evidence>
<dbReference type="SUPFAM" id="SSF51430">
    <property type="entry name" value="NAD(P)-linked oxidoreductase"/>
    <property type="match status" value="1"/>
</dbReference>
<accession>A0A1S8CP05</accession>
<dbReference type="STRING" id="2034155.BMI79_01520"/>
<name>A0A1S8CP05_9GAMM</name>